<reference evidence="3" key="1">
    <citation type="journal article" date="2021" name="PeerJ">
        <title>Extensive microbial diversity within the chicken gut microbiome revealed by metagenomics and culture.</title>
        <authorList>
            <person name="Gilroy R."/>
            <person name="Ravi A."/>
            <person name="Getino M."/>
            <person name="Pursley I."/>
            <person name="Horton D.L."/>
            <person name="Alikhan N.F."/>
            <person name="Baker D."/>
            <person name="Gharbi K."/>
            <person name="Hall N."/>
            <person name="Watson M."/>
            <person name="Adriaenssens E.M."/>
            <person name="Foster-Nyarko E."/>
            <person name="Jarju S."/>
            <person name="Secka A."/>
            <person name="Antonio M."/>
            <person name="Oren A."/>
            <person name="Chaudhuri R.R."/>
            <person name="La Ragione R."/>
            <person name="Hildebrand F."/>
            <person name="Pallen M.J."/>
        </authorList>
    </citation>
    <scope>NUCLEOTIDE SEQUENCE</scope>
    <source>
        <strain evidence="3">4100</strain>
    </source>
</reference>
<dbReference type="EMBL" id="DYXT01000034">
    <property type="protein sequence ID" value="HJE39402.1"/>
    <property type="molecule type" value="Genomic_DNA"/>
</dbReference>
<organism evidence="3 4">
    <name type="scientific">Candidatus Amulumruptor caecigallinarius</name>
    <dbReference type="NCBI Taxonomy" id="2109911"/>
    <lineage>
        <taxon>Bacteria</taxon>
        <taxon>Pseudomonadati</taxon>
        <taxon>Bacteroidota</taxon>
        <taxon>Bacteroidia</taxon>
        <taxon>Bacteroidales</taxon>
        <taxon>Muribaculaceae</taxon>
        <taxon>Candidatus Amulumruptor</taxon>
    </lineage>
</organism>
<evidence type="ECO:0000256" key="2">
    <source>
        <dbReference type="SAM" id="SignalP"/>
    </source>
</evidence>
<feature type="compositionally biased region" description="Acidic residues" evidence="1">
    <location>
        <begin position="508"/>
        <end position="521"/>
    </location>
</feature>
<name>A0A921JIG4_9BACT</name>
<dbReference type="InterPro" id="IPR032774">
    <property type="entry name" value="WG_beta_rep"/>
</dbReference>
<sequence>MKRIVAYTVIAAVALAIPAISEAQLSKLLKKAGKVKEKVEKKVNETVKSINSALEGDNSSRKPDDKTTSGAGSSPADKADDSHSSPMYTTEQLRQMAEQNVAVPHLTRETLFKVSSVSLNGISTPSDGIFSVLEYNREIGYAAYFSFYTVTGEYLFAPEWVSSGEQPRFDSGAAIVKAGKRNSAGIQPLYILYGDGSVRELPVSIKESTQFYDGVAKVSYSEGRKSGVYYINTKGEKIWPSLAMDYSLKSKMDMTIGNGARYLRDGRRAYYDNIKRRWGYLDDKGNVALAPQYVEVRDFSGGYALVIAKGEGKDYPVFIDTSGKEVVKPPIDAPTLQYAQSISDIAEDMFVDYRNATYYDLKGQPVRKYAWATRFFDGYAFTRNSGDECFTAVDSKFVPKRRMPLSYLKRDIVQAFDYSEAGVVTVDEDNVFSASGRHLLSAGNSYPRNGSVGRFSADGYAPFQATLDWNGSHTYVGITDLAGNIVVAFSKDEAAGRGDVTTLPEPIEPVEPEPVEPEPVEPEPIPVPPYTGGLKVIGGDPKGPTQVNDVTYQVTVKASPVEAANVTGSGRYHYADTVKIGGTINDGWILTGIDNKDSFTLSGKGSEYVVRGNGEITLLFVKEEEAPAAGKGAFEGSLTGMAFNEQLMGIPEMKIYLEMSPDNSYSSPYGENTAGVFTIINDPETPVKSQLRSMGAPKEGSLVTFNFFPVPMKVLGITRTDDGRQWLVFDGGCHIMANTRVVSTGAKANDVNAMEALMANLMLMFDNFDAASISPAHYRVEMLDIDPATGEFTFGELQRFSPRGWVPGGDPSIVSYEQGFFITKVDRGLTSDFVKGVRMKPVSGGRQLLWTPPASIYGEPTMAEGVAQSLGQQYREFANQYEIMKGLNVRSINETLDRLFKVR</sequence>
<gene>
    <name evidence="3" type="ORF">K8V47_06565</name>
</gene>
<feature type="compositionally biased region" description="Basic and acidic residues" evidence="1">
    <location>
        <begin position="58"/>
        <end position="67"/>
    </location>
</feature>
<feature type="chain" id="PRO_5037954551" evidence="2">
    <location>
        <begin position="24"/>
        <end position="903"/>
    </location>
</feature>
<reference evidence="3" key="2">
    <citation type="submission" date="2021-09" db="EMBL/GenBank/DDBJ databases">
        <authorList>
            <person name="Gilroy R."/>
        </authorList>
    </citation>
    <scope>NUCLEOTIDE SEQUENCE</scope>
    <source>
        <strain evidence="3">4100</strain>
    </source>
</reference>
<evidence type="ECO:0000313" key="3">
    <source>
        <dbReference type="EMBL" id="HJE39402.1"/>
    </source>
</evidence>
<feature type="signal peptide" evidence="2">
    <location>
        <begin position="1"/>
        <end position="23"/>
    </location>
</feature>
<dbReference type="Pfam" id="PF14903">
    <property type="entry name" value="WG_beta_rep"/>
    <property type="match status" value="1"/>
</dbReference>
<feature type="region of interest" description="Disordered" evidence="1">
    <location>
        <begin position="50"/>
        <end position="87"/>
    </location>
</feature>
<feature type="region of interest" description="Disordered" evidence="1">
    <location>
        <begin position="497"/>
        <end position="521"/>
    </location>
</feature>
<dbReference type="Proteomes" id="UP000711407">
    <property type="component" value="Unassembled WGS sequence"/>
</dbReference>
<dbReference type="AlphaFoldDB" id="A0A921JIG4"/>
<proteinExistence type="predicted"/>
<keyword evidence="2" id="KW-0732">Signal</keyword>
<comment type="caution">
    <text evidence="3">The sequence shown here is derived from an EMBL/GenBank/DDBJ whole genome shotgun (WGS) entry which is preliminary data.</text>
</comment>
<protein>
    <submittedName>
        <fullName evidence="3">WG repeat-containing protein</fullName>
    </submittedName>
</protein>
<evidence type="ECO:0000256" key="1">
    <source>
        <dbReference type="SAM" id="MobiDB-lite"/>
    </source>
</evidence>
<accession>A0A921JIG4</accession>
<evidence type="ECO:0000313" key="4">
    <source>
        <dbReference type="Proteomes" id="UP000711407"/>
    </source>
</evidence>